<feature type="transmembrane region" description="Helical" evidence="1">
    <location>
        <begin position="439"/>
        <end position="457"/>
    </location>
</feature>
<keyword evidence="1" id="KW-1133">Transmembrane helix</keyword>
<protein>
    <recommendedName>
        <fullName evidence="3">TIGR00341 family protein</fullName>
    </recommendedName>
</protein>
<dbReference type="Gene3D" id="2.60.200.40">
    <property type="match status" value="1"/>
</dbReference>
<organism evidence="2">
    <name type="scientific">hydrothermal vent metagenome</name>
    <dbReference type="NCBI Taxonomy" id="652676"/>
    <lineage>
        <taxon>unclassified sequences</taxon>
        <taxon>metagenomes</taxon>
        <taxon>ecological metagenomes</taxon>
    </lineage>
</organism>
<evidence type="ECO:0000256" key="1">
    <source>
        <dbReference type="SAM" id="Phobius"/>
    </source>
</evidence>
<evidence type="ECO:0008006" key="3">
    <source>
        <dbReference type="Google" id="ProtNLM"/>
    </source>
</evidence>
<sequence length="624" mass="68863">MEVCTVLYDAEQLEAFERDIKPLLMDYPCEFIAYSKESVFHFPEQHRVLVWLGDEALYEWLPVAVTNQWQIGFIPHPDMTKASRHFLVAKKAKEAIANVFESEQAVDSDLLYCNDRLVLNAVMLGNSDAMKSASRLDEGLWIKLKHLMMMIFKVGQVRLQAYQLETKKQKVIRTAALGITVVYRVENSDFTKRLVPQETQDDSSLNGLVLAPRSMIEMVSFLFNRFFARHPSRDNLPSYLGHIKTESLTISSEGLIDYRVDGQSFSDEKIEVYLKKEALKVWNSNLPKKQTAQDPKEAVRVSGLPKGAVIKELVNRPLPWIHHADLEEVKETFVTLSENAQASQSYLVLMVLSTLLATVGLFANSAPVIIGAMILAPLMAPIISLSMGVLRQNTEFIKVSIKTLVTGVALAIFFGTLLSLIVPLHTINSEIGARLSPTLLDLGVAIISGMAAAYASARSEVAKSLAGVAIAVALVPPLAVTGIGIGWLDWQVFSGAFLLFITNLMGIVLAAAATFLVMGFSPFYLAKKGLLVLSLLVVMVSVPLVLSYNTMVKEQGVIYTLEGWMVNGIEVKEVQVRNGDTLYISAKLISNYPLKAAQIDAVKLEMEALLGKKIQLEATSAVVR</sequence>
<dbReference type="InterPro" id="IPR005240">
    <property type="entry name" value="DUF389"/>
</dbReference>
<reference evidence="2" key="1">
    <citation type="submission" date="2018-06" db="EMBL/GenBank/DDBJ databases">
        <authorList>
            <person name="Zhirakovskaya E."/>
        </authorList>
    </citation>
    <scope>NUCLEOTIDE SEQUENCE</scope>
</reference>
<dbReference type="PANTHER" id="PTHR20992">
    <property type="entry name" value="AT15442P-RELATED"/>
    <property type="match status" value="1"/>
</dbReference>
<dbReference type="EMBL" id="UOFB01000227">
    <property type="protein sequence ID" value="VAW47947.1"/>
    <property type="molecule type" value="Genomic_DNA"/>
</dbReference>
<feature type="transmembrane region" description="Helical" evidence="1">
    <location>
        <begin position="493"/>
        <end position="518"/>
    </location>
</feature>
<evidence type="ECO:0000313" key="2">
    <source>
        <dbReference type="EMBL" id="VAW47947.1"/>
    </source>
</evidence>
<dbReference type="PANTHER" id="PTHR20992:SF9">
    <property type="entry name" value="AT15442P-RELATED"/>
    <property type="match status" value="1"/>
</dbReference>
<dbReference type="SUPFAM" id="SSF111331">
    <property type="entry name" value="NAD kinase/diacylglycerol kinase-like"/>
    <property type="match status" value="1"/>
</dbReference>
<name>A0A3B0WB74_9ZZZZ</name>
<dbReference type="InterPro" id="IPR016064">
    <property type="entry name" value="NAD/diacylglycerol_kinase_sf"/>
</dbReference>
<dbReference type="AlphaFoldDB" id="A0A3B0WB74"/>
<feature type="transmembrane region" description="Helical" evidence="1">
    <location>
        <begin position="530"/>
        <end position="548"/>
    </location>
</feature>
<feature type="transmembrane region" description="Helical" evidence="1">
    <location>
        <begin position="464"/>
        <end position="487"/>
    </location>
</feature>
<feature type="transmembrane region" description="Helical" evidence="1">
    <location>
        <begin position="346"/>
        <end position="363"/>
    </location>
</feature>
<keyword evidence="1" id="KW-0472">Membrane</keyword>
<dbReference type="Pfam" id="PF04087">
    <property type="entry name" value="DUF389"/>
    <property type="match status" value="1"/>
</dbReference>
<gene>
    <name evidence="2" type="ORF">MNBD_GAMMA04-1962</name>
</gene>
<feature type="transmembrane region" description="Helical" evidence="1">
    <location>
        <begin position="369"/>
        <end position="391"/>
    </location>
</feature>
<accession>A0A3B0WB74</accession>
<keyword evidence="1" id="KW-0812">Transmembrane</keyword>
<proteinExistence type="predicted"/>
<feature type="transmembrane region" description="Helical" evidence="1">
    <location>
        <begin position="403"/>
        <end position="427"/>
    </location>
</feature>